<dbReference type="InterPro" id="IPR001841">
    <property type="entry name" value="Znf_RING"/>
</dbReference>
<dbReference type="SMART" id="SM00184">
    <property type="entry name" value="RING"/>
    <property type="match status" value="1"/>
</dbReference>
<evidence type="ECO:0000313" key="4">
    <source>
        <dbReference type="Proteomes" id="UP000054937"/>
    </source>
</evidence>
<dbReference type="GO" id="GO:0008270">
    <property type="term" value="F:zinc ion binding"/>
    <property type="evidence" value="ECO:0007669"/>
    <property type="project" value="UniProtKB-KW"/>
</dbReference>
<protein>
    <recommendedName>
        <fullName evidence="2">RING-type domain-containing protein</fullName>
    </recommendedName>
</protein>
<dbReference type="PANTHER" id="PTHR14879">
    <property type="entry name" value="CASPASE REGULATOR, RING FINGER DOMAIN-CONTAINING"/>
    <property type="match status" value="1"/>
</dbReference>
<evidence type="ECO:0000259" key="2">
    <source>
        <dbReference type="PROSITE" id="PS50089"/>
    </source>
</evidence>
<dbReference type="OrthoDB" id="312892at2759"/>
<dbReference type="AlphaFoldDB" id="A0A0V0R706"/>
<keyword evidence="1" id="KW-0863">Zinc-finger</keyword>
<dbReference type="InParanoid" id="A0A0V0R706"/>
<dbReference type="EMBL" id="LDAU01000032">
    <property type="protein sequence ID" value="KRX10289.1"/>
    <property type="molecule type" value="Genomic_DNA"/>
</dbReference>
<gene>
    <name evidence="3" type="ORF">PPERSA_09673</name>
</gene>
<dbReference type="Gene3D" id="3.30.40.10">
    <property type="entry name" value="Zinc/RING finger domain, C3HC4 (zinc finger)"/>
    <property type="match status" value="1"/>
</dbReference>
<dbReference type="InterPro" id="IPR051728">
    <property type="entry name" value="RING-FYVE_E3_ubiquitin-ligase"/>
</dbReference>
<name>A0A0V0R706_PSEPJ</name>
<keyword evidence="1" id="KW-0862">Zinc</keyword>
<dbReference type="Proteomes" id="UP000054937">
    <property type="component" value="Unassembled WGS sequence"/>
</dbReference>
<evidence type="ECO:0000313" key="3">
    <source>
        <dbReference type="EMBL" id="KRX10289.1"/>
    </source>
</evidence>
<accession>A0A0V0R706</accession>
<organism evidence="3 4">
    <name type="scientific">Pseudocohnilembus persalinus</name>
    <name type="common">Ciliate</name>
    <dbReference type="NCBI Taxonomy" id="266149"/>
    <lineage>
        <taxon>Eukaryota</taxon>
        <taxon>Sar</taxon>
        <taxon>Alveolata</taxon>
        <taxon>Ciliophora</taxon>
        <taxon>Intramacronucleata</taxon>
        <taxon>Oligohymenophorea</taxon>
        <taxon>Scuticociliatia</taxon>
        <taxon>Philasterida</taxon>
        <taxon>Pseudocohnilembidae</taxon>
        <taxon>Pseudocohnilembus</taxon>
    </lineage>
</organism>
<dbReference type="PROSITE" id="PS50089">
    <property type="entry name" value="ZF_RING_2"/>
    <property type="match status" value="1"/>
</dbReference>
<comment type="caution">
    <text evidence="3">The sequence shown here is derived from an EMBL/GenBank/DDBJ whole genome shotgun (WGS) entry which is preliminary data.</text>
</comment>
<keyword evidence="4" id="KW-1185">Reference proteome</keyword>
<feature type="domain" description="RING-type" evidence="2">
    <location>
        <begin position="83"/>
        <end position="122"/>
    </location>
</feature>
<dbReference type="Pfam" id="PF13920">
    <property type="entry name" value="zf-C3HC4_3"/>
    <property type="match status" value="1"/>
</dbReference>
<sequence length="197" mass="22827">MEQQGFSQESVDKNIILKCKQKHKRAASSINMKTRELSFFKENSKNNQCFPTKNTESNTSLQFDVASNQNYQQIQPIVEKNKCMICFDKPPDSVLMECGHGGICYNCSLEIWMNTGQCHLCRDEIVQVLQIDLSKDKGSYLEVISSTQMLKNQKICTQQNNYQQNIDIQDQNNQESQSVVQEQHINQQQIYDEENEN</sequence>
<dbReference type="PANTHER" id="PTHR14879:SF5">
    <property type="entry name" value="RING-TYPE DOMAIN-CONTAINING PROTEIN"/>
    <property type="match status" value="1"/>
</dbReference>
<dbReference type="InterPro" id="IPR013083">
    <property type="entry name" value="Znf_RING/FYVE/PHD"/>
</dbReference>
<dbReference type="SUPFAM" id="SSF57850">
    <property type="entry name" value="RING/U-box"/>
    <property type="match status" value="1"/>
</dbReference>
<proteinExistence type="predicted"/>
<keyword evidence="1" id="KW-0479">Metal-binding</keyword>
<evidence type="ECO:0000256" key="1">
    <source>
        <dbReference type="PROSITE-ProRule" id="PRU00175"/>
    </source>
</evidence>
<reference evidence="3 4" key="1">
    <citation type="journal article" date="2015" name="Sci. Rep.">
        <title>Genome of the facultative scuticociliatosis pathogen Pseudocohnilembus persalinus provides insight into its virulence through horizontal gene transfer.</title>
        <authorList>
            <person name="Xiong J."/>
            <person name="Wang G."/>
            <person name="Cheng J."/>
            <person name="Tian M."/>
            <person name="Pan X."/>
            <person name="Warren A."/>
            <person name="Jiang C."/>
            <person name="Yuan D."/>
            <person name="Miao W."/>
        </authorList>
    </citation>
    <scope>NUCLEOTIDE SEQUENCE [LARGE SCALE GENOMIC DNA]</scope>
    <source>
        <strain evidence="3">36N120E</strain>
    </source>
</reference>